<dbReference type="PATRIC" id="fig|1429439.4.peg.2165"/>
<dbReference type="GO" id="GO:0009317">
    <property type="term" value="C:acetyl-CoA carboxylase complex"/>
    <property type="evidence" value="ECO:0007669"/>
    <property type="project" value="InterPro"/>
</dbReference>
<evidence type="ECO:0000256" key="9">
    <source>
        <dbReference type="ARBA" id="ARBA00023098"/>
    </source>
</evidence>
<evidence type="ECO:0000256" key="6">
    <source>
        <dbReference type="ARBA" id="ARBA00022741"/>
    </source>
</evidence>
<dbReference type="InterPro" id="IPR001882">
    <property type="entry name" value="Biotin_BS"/>
</dbReference>
<dbReference type="InterPro" id="IPR011764">
    <property type="entry name" value="Biotin_carboxylation_dom"/>
</dbReference>
<dbReference type="SUPFAM" id="SSF51230">
    <property type="entry name" value="Single hybrid motif"/>
    <property type="match status" value="1"/>
</dbReference>
<keyword evidence="6 12" id="KW-0547">Nucleotide-binding</keyword>
<comment type="cofactor">
    <cofactor evidence="1">
        <name>biotin</name>
        <dbReference type="ChEBI" id="CHEBI:57586"/>
    </cofactor>
</comment>
<dbReference type="EMBL" id="AZHX01000505">
    <property type="protein sequence ID" value="ETX07189.1"/>
    <property type="molecule type" value="Genomic_DNA"/>
</dbReference>
<gene>
    <name evidence="16" type="ORF">ETSY2_12645</name>
</gene>
<dbReference type="PROSITE" id="PS50968">
    <property type="entry name" value="BIOTINYL_LIPOYL"/>
    <property type="match status" value="1"/>
</dbReference>
<dbReference type="SUPFAM" id="SSF56059">
    <property type="entry name" value="Glutathione synthetase ATP-binding domain-like"/>
    <property type="match status" value="1"/>
</dbReference>
<keyword evidence="7" id="KW-0276">Fatty acid metabolism</keyword>
<evidence type="ECO:0000313" key="17">
    <source>
        <dbReference type="Proteomes" id="UP000019140"/>
    </source>
</evidence>
<dbReference type="PANTHER" id="PTHR48095">
    <property type="entry name" value="PYRUVATE CARBOXYLASE SUBUNIT A"/>
    <property type="match status" value="1"/>
</dbReference>
<comment type="caution">
    <text evidence="16">The sequence shown here is derived from an EMBL/GenBank/DDBJ whole genome shotgun (WGS) entry which is preliminary data.</text>
</comment>
<dbReference type="Pfam" id="PF00364">
    <property type="entry name" value="Biotin_lipoyl"/>
    <property type="match status" value="1"/>
</dbReference>
<evidence type="ECO:0000256" key="3">
    <source>
        <dbReference type="ARBA" id="ARBA00005194"/>
    </source>
</evidence>
<evidence type="ECO:0000256" key="2">
    <source>
        <dbReference type="ARBA" id="ARBA00003761"/>
    </source>
</evidence>
<evidence type="ECO:0000256" key="5">
    <source>
        <dbReference type="ARBA" id="ARBA00022598"/>
    </source>
</evidence>
<dbReference type="Gene3D" id="3.30.470.20">
    <property type="entry name" value="ATP-grasp fold, B domain"/>
    <property type="match status" value="1"/>
</dbReference>
<comment type="pathway">
    <text evidence="3">Lipid metabolism; fatty acid biosynthesis.</text>
</comment>
<evidence type="ECO:0000259" key="15">
    <source>
        <dbReference type="PROSITE" id="PS50979"/>
    </source>
</evidence>
<organism evidence="16 17">
    <name type="scientific">Candidatus Entotheonella gemina</name>
    <dbReference type="NCBI Taxonomy" id="1429439"/>
    <lineage>
        <taxon>Bacteria</taxon>
        <taxon>Pseudomonadati</taxon>
        <taxon>Nitrospinota/Tectimicrobiota group</taxon>
        <taxon>Candidatus Tectimicrobiota</taxon>
        <taxon>Candidatus Entotheonellia</taxon>
        <taxon>Candidatus Entotheonellales</taxon>
        <taxon>Candidatus Entotheonellaceae</taxon>
        <taxon>Candidatus Entotheonella</taxon>
    </lineage>
</organism>
<feature type="domain" description="Biotin carboxylation" evidence="15">
    <location>
        <begin position="19"/>
        <end position="532"/>
    </location>
</feature>
<dbReference type="SUPFAM" id="SSF52440">
    <property type="entry name" value="PreATP-grasp domain"/>
    <property type="match status" value="1"/>
</dbReference>
<evidence type="ECO:0000256" key="4">
    <source>
        <dbReference type="ARBA" id="ARBA00022516"/>
    </source>
</evidence>
<dbReference type="CDD" id="cd06850">
    <property type="entry name" value="biotinyl_domain"/>
    <property type="match status" value="1"/>
</dbReference>
<dbReference type="GO" id="GO:0046872">
    <property type="term" value="F:metal ion binding"/>
    <property type="evidence" value="ECO:0007669"/>
    <property type="project" value="InterPro"/>
</dbReference>
<keyword evidence="11" id="KW-0092">Biotin</keyword>
<dbReference type="PROSITE" id="PS50979">
    <property type="entry name" value="BC"/>
    <property type="match status" value="1"/>
</dbReference>
<keyword evidence="10" id="KW-0275">Fatty acid biosynthesis</keyword>
<dbReference type="PROSITE" id="PS00188">
    <property type="entry name" value="BIOTIN"/>
    <property type="match status" value="1"/>
</dbReference>
<dbReference type="InterPro" id="IPR000089">
    <property type="entry name" value="Biotin_lipoyl"/>
</dbReference>
<evidence type="ECO:0000256" key="8">
    <source>
        <dbReference type="ARBA" id="ARBA00022840"/>
    </source>
</evidence>
<evidence type="ECO:0000256" key="12">
    <source>
        <dbReference type="PROSITE-ProRule" id="PRU00409"/>
    </source>
</evidence>
<dbReference type="InterPro" id="IPR001249">
    <property type="entry name" value="AcCoA_biotinCC"/>
</dbReference>
<dbReference type="GO" id="GO:0005524">
    <property type="term" value="F:ATP binding"/>
    <property type="evidence" value="ECO:0007669"/>
    <property type="project" value="UniProtKB-UniRule"/>
</dbReference>
<name>W4M9Y2_9BACT</name>
<dbReference type="Pfam" id="PF02786">
    <property type="entry name" value="CPSase_L_D2"/>
    <property type="match status" value="1"/>
</dbReference>
<evidence type="ECO:0000256" key="11">
    <source>
        <dbReference type="ARBA" id="ARBA00023267"/>
    </source>
</evidence>
<evidence type="ECO:0000256" key="7">
    <source>
        <dbReference type="ARBA" id="ARBA00022832"/>
    </source>
</evidence>
<proteinExistence type="predicted"/>
<dbReference type="PRINTS" id="PR01071">
    <property type="entry name" value="ACOABIOTINCC"/>
</dbReference>
<dbReference type="AlphaFoldDB" id="W4M9Y2"/>
<evidence type="ECO:0000256" key="10">
    <source>
        <dbReference type="ARBA" id="ARBA00023160"/>
    </source>
</evidence>
<dbReference type="UniPathway" id="UPA00094"/>
<protein>
    <submittedName>
        <fullName evidence="16">Uncharacterized protein</fullName>
    </submittedName>
</protein>
<keyword evidence="5" id="KW-0436">Ligase</keyword>
<keyword evidence="9" id="KW-0443">Lipid metabolism</keyword>
<comment type="function">
    <text evidence="2">This protein is a component of the acetyl coenzyme A carboxylase complex; first, biotin carboxylase catalyzes the carboxylation of the carrier protein and then the transcarboxylase transfers the carboxyl group to form malonyl-CoA.</text>
</comment>
<dbReference type="GO" id="GO:0003989">
    <property type="term" value="F:acetyl-CoA carboxylase activity"/>
    <property type="evidence" value="ECO:0007669"/>
    <property type="project" value="InterPro"/>
</dbReference>
<keyword evidence="8 12" id="KW-0067">ATP-binding</keyword>
<dbReference type="Proteomes" id="UP000019140">
    <property type="component" value="Unassembled WGS sequence"/>
</dbReference>
<keyword evidence="4" id="KW-0444">Lipid biosynthesis</keyword>
<feature type="domain" description="Lipoyl-binding" evidence="13">
    <location>
        <begin position="749"/>
        <end position="825"/>
    </location>
</feature>
<dbReference type="InterPro" id="IPR016185">
    <property type="entry name" value="PreATP-grasp_dom_sf"/>
</dbReference>
<dbReference type="InterPro" id="IPR051602">
    <property type="entry name" value="ACC_Biotin_Carboxylase"/>
</dbReference>
<dbReference type="InterPro" id="IPR011761">
    <property type="entry name" value="ATP-grasp"/>
</dbReference>
<evidence type="ECO:0000313" key="16">
    <source>
        <dbReference type="EMBL" id="ETX07189.1"/>
    </source>
</evidence>
<dbReference type="InterPro" id="IPR005479">
    <property type="entry name" value="CPAse_ATP-bd"/>
</dbReference>
<dbReference type="GO" id="GO:0006633">
    <property type="term" value="P:fatty acid biosynthetic process"/>
    <property type="evidence" value="ECO:0007669"/>
    <property type="project" value="UniProtKB-UniPathway"/>
</dbReference>
<reference evidence="16 17" key="1">
    <citation type="journal article" date="2014" name="Nature">
        <title>An environmental bacterial taxon with a large and distinct metabolic repertoire.</title>
        <authorList>
            <person name="Wilson M.C."/>
            <person name="Mori T."/>
            <person name="Ruckert C."/>
            <person name="Uria A.R."/>
            <person name="Helf M.J."/>
            <person name="Takada K."/>
            <person name="Gernert C."/>
            <person name="Steffens U.A."/>
            <person name="Heycke N."/>
            <person name="Schmitt S."/>
            <person name="Rinke C."/>
            <person name="Helfrich E.J."/>
            <person name="Brachmann A.O."/>
            <person name="Gurgui C."/>
            <person name="Wakimoto T."/>
            <person name="Kracht M."/>
            <person name="Crusemann M."/>
            <person name="Hentschel U."/>
            <person name="Abe I."/>
            <person name="Matsunaga S."/>
            <person name="Kalinowski J."/>
            <person name="Takeyama H."/>
            <person name="Piel J."/>
        </authorList>
    </citation>
    <scope>NUCLEOTIDE SEQUENCE [LARGE SCALE GENOMIC DNA]</scope>
    <source>
        <strain evidence="17">TSY2</strain>
    </source>
</reference>
<accession>W4M9Y2</accession>
<dbReference type="HOGENOM" id="CLU_334560_0_0_7"/>
<keyword evidence="17" id="KW-1185">Reference proteome</keyword>
<evidence type="ECO:0000259" key="13">
    <source>
        <dbReference type="PROSITE" id="PS50968"/>
    </source>
</evidence>
<sequence>MSVDRLSASVSSFAPLPVETMRTLLVCRGPIAFEALEVYQRRQWQLPHVIISSKEWIAELQRTAPWIANLPANHVHYIQEYNDVDAVLGIAEANHIDAIYPGYGFLAESADFAGRVEAAGIRFIGPTPEALRAVGDKDAAIALAKQLGIPTIPGNDALISYAQTHRQLDIEAETVRLTLAMAREYPGYPIRLKHPAGGGGKGQRVLPAEEMQEPGAQEAIVEALTKLWAEIGVSAAELDARKGVLLELNIPRPLHWEVQIFGDGETVVHFAARDCSFQNHGYQKFIELALHPSAIESEIQALDTSADAVRIEHLSHRKATLERICEDALRLGQAIGLRGASTVEFLIDEQRQAYFLEVNPRIQVEHAVTEGVARVRGESISLVELQHRVAAGEKLNFRQPDITCEGDAIEVRLNAWHEDLNPVLGGGVHQLRFHVEQWAELRDRLRVDASGLIQRRTPWIVPSYDANFALIIVTGKSRHETLDDILNTLRNVLCIEGNIELNTNLQPVIGMLTLMRALPPETEFRTDTSLLWMAMVAVLTDQQDLVISHMPSFPRRPGAYDTARLARLIQHTIEAGFTNPSRLLTYYIKRLMYLREPGARPLSAIEAVWQLAEELSIPMHEEEQQLGEVFAQAVDALWLALDQSADRYIAFCQTPTDASVGINDPALEGILLSQPETVALFQDILGWLNAPVPAINALIRVLEQTQLHTLLTPKANLTLDRPDYLTDAKTVANLHGLLSSALRPTMLRHGELLSPMEATIYHHPEPGAPAFVEVGSEVRVGQTIALLEAMKMFSELPSPVDGVVEAILVESGQGVKTGTPLFKIAMQDVTSETTIDCLPQLESNGFQNHFYLL</sequence>
<dbReference type="Pfam" id="PF00289">
    <property type="entry name" value="Biotin_carb_N"/>
    <property type="match status" value="1"/>
</dbReference>
<evidence type="ECO:0000256" key="1">
    <source>
        <dbReference type="ARBA" id="ARBA00001953"/>
    </source>
</evidence>
<dbReference type="InterPro" id="IPR005481">
    <property type="entry name" value="BC-like_N"/>
</dbReference>
<dbReference type="PROSITE" id="PS50975">
    <property type="entry name" value="ATP_GRASP"/>
    <property type="match status" value="1"/>
</dbReference>
<evidence type="ECO:0000259" key="14">
    <source>
        <dbReference type="PROSITE" id="PS50975"/>
    </source>
</evidence>
<dbReference type="PROSITE" id="PS00867">
    <property type="entry name" value="CPSASE_2"/>
    <property type="match status" value="1"/>
</dbReference>
<dbReference type="PANTHER" id="PTHR48095:SF4">
    <property type="entry name" value="BIOTIN CARBOXYL CARRIER PROTEIN OF ACETYL-COA CARBOXYLASE"/>
    <property type="match status" value="1"/>
</dbReference>
<dbReference type="Gene3D" id="2.40.50.100">
    <property type="match status" value="1"/>
</dbReference>
<feature type="domain" description="ATP-grasp" evidence="14">
    <location>
        <begin position="141"/>
        <end position="391"/>
    </location>
</feature>
<dbReference type="InterPro" id="IPR011053">
    <property type="entry name" value="Single_hybrid_motif"/>
</dbReference>